<proteinExistence type="predicted"/>
<dbReference type="EMBL" id="QVQZ01000010">
    <property type="protein sequence ID" value="RFU53176.1"/>
    <property type="molecule type" value="Genomic_DNA"/>
</dbReference>
<reference evidence="2 6" key="1">
    <citation type="submission" date="2018-08" db="EMBL/GenBank/DDBJ databases">
        <title>Draft genome of Streptococcus sp .nov. Z2.</title>
        <authorList>
            <person name="Tian Z."/>
        </authorList>
    </citation>
    <scope>NUCLEOTIDE SEQUENCE [LARGE SCALE GENOMIC DNA]</scope>
    <source>
        <strain evidence="2 6">Z2</strain>
    </source>
</reference>
<dbReference type="RefSeq" id="WP_116878126.1">
    <property type="nucleotide sequence ID" value="NZ_CP031733.1"/>
</dbReference>
<organism evidence="3 5">
    <name type="scientific">Streptococcus chenjunshii</name>
    <dbReference type="NCBI Taxonomy" id="2173853"/>
    <lineage>
        <taxon>Bacteria</taxon>
        <taxon>Bacillati</taxon>
        <taxon>Bacillota</taxon>
        <taxon>Bacilli</taxon>
        <taxon>Lactobacillales</taxon>
        <taxon>Streptococcaceae</taxon>
        <taxon>Streptococcus</taxon>
    </lineage>
</organism>
<evidence type="ECO:0000313" key="2">
    <source>
        <dbReference type="EMBL" id="RFU51078.1"/>
    </source>
</evidence>
<reference evidence="3 5" key="2">
    <citation type="submission" date="2018-08" db="EMBL/GenBank/DDBJ databases">
        <title>Draft genome of Streptococcus sp. nov. Z1.</title>
        <authorList>
            <person name="Tian Z."/>
        </authorList>
    </citation>
    <scope>NUCLEOTIDE SEQUENCE [LARGE SCALE GENOMIC DNA]</scope>
    <source>
        <strain evidence="3">Z1</strain>
        <strain evidence="5">Z1(2018)</strain>
    </source>
</reference>
<reference evidence="1" key="4">
    <citation type="journal article" date="2019" name="Int. J. Syst. Evol. Microbiol.">
        <title>Streptococcus chenjunshii sp. nov. isolated from feces of Tibetan antelopes.</title>
        <authorList>
            <person name="Tian Z."/>
            <person name="Lu S."/>
            <person name="Jin D."/>
            <person name="Yang J."/>
            <person name="Pu J."/>
            <person name="Lai X.H."/>
            <person name="Bai X.N."/>
            <person name="Wu X.M."/>
            <person name="Li J."/>
            <person name="Wang S."/>
            <person name="Xu J."/>
        </authorList>
    </citation>
    <scope>NUCLEOTIDE SEQUENCE</scope>
    <source>
        <strain evidence="1">Z15</strain>
    </source>
</reference>
<evidence type="ECO:0000313" key="4">
    <source>
        <dbReference type="Proteomes" id="UP000246115"/>
    </source>
</evidence>
<sequence length="95" mass="10849">MKVKNVLMLSLLAYTGYHAYANREIIKSSALSAKKSLLAAKTDWHNIQKSLERITQQTENLQAINQDLTYKGRVFNQELQAHLKQIAAVLDKYKS</sequence>
<dbReference type="Proteomes" id="UP000264056">
    <property type="component" value="Unassembled WGS sequence"/>
</dbReference>
<dbReference type="EMBL" id="QVQY01000010">
    <property type="protein sequence ID" value="RFU51078.1"/>
    <property type="molecule type" value="Genomic_DNA"/>
</dbReference>
<dbReference type="Proteomes" id="UP000246115">
    <property type="component" value="Chromosome"/>
</dbReference>
<accession>A0A372KMH5</accession>
<evidence type="ECO:0000313" key="6">
    <source>
        <dbReference type="Proteomes" id="UP000264056"/>
    </source>
</evidence>
<dbReference type="OrthoDB" id="2235857at2"/>
<accession>A0A346NEL9</accession>
<dbReference type="Proteomes" id="UP000262901">
    <property type="component" value="Unassembled WGS sequence"/>
</dbReference>
<evidence type="ECO:0000313" key="5">
    <source>
        <dbReference type="Proteomes" id="UP000262901"/>
    </source>
</evidence>
<gene>
    <name evidence="1" type="ORF">DDV21_010445</name>
    <name evidence="2" type="ORF">DDV22_05055</name>
    <name evidence="3" type="ORF">DDV23_05565</name>
</gene>
<evidence type="ECO:0000313" key="1">
    <source>
        <dbReference type="EMBL" id="AXQ79464.1"/>
    </source>
</evidence>
<protein>
    <submittedName>
        <fullName evidence="3">Chemotaxis protein</fullName>
    </submittedName>
</protein>
<evidence type="ECO:0000313" key="3">
    <source>
        <dbReference type="EMBL" id="RFU53176.1"/>
    </source>
</evidence>
<name>A0A372KMH5_9STRE</name>
<dbReference type="KEGG" id="schj:DDV21_010445"/>
<keyword evidence="6" id="KW-1185">Reference proteome</keyword>
<dbReference type="AlphaFoldDB" id="A0A372KMH5"/>
<dbReference type="EMBL" id="CP031733">
    <property type="protein sequence ID" value="AXQ79464.1"/>
    <property type="molecule type" value="Genomic_DNA"/>
</dbReference>
<reference evidence="4" key="3">
    <citation type="submission" date="2018-08" db="EMBL/GenBank/DDBJ databases">
        <title>Streptococcus chenjunshii sp. nov., isolated from stools sample of the Tibetan antelope in the Qinghai-Tibet plateau, China.</title>
        <authorList>
            <person name="Tian Z."/>
        </authorList>
    </citation>
    <scope>NUCLEOTIDE SEQUENCE [LARGE SCALE GENOMIC DNA]</scope>
    <source>
        <strain evidence="4">Z15</strain>
    </source>
</reference>